<comment type="subcellular location">
    <subcellularLocation>
        <location evidence="1">Cytoplasm</location>
    </subcellularLocation>
</comment>
<dbReference type="Pfam" id="PF05103">
    <property type="entry name" value="DivIVA"/>
    <property type="match status" value="1"/>
</dbReference>
<name>A0ABV8C608_9PSEU</name>
<dbReference type="InterPro" id="IPR019933">
    <property type="entry name" value="DivIVA_domain"/>
</dbReference>
<dbReference type="NCBIfam" id="TIGR03544">
    <property type="entry name" value="DivI1A_domain"/>
    <property type="match status" value="1"/>
</dbReference>
<keyword evidence="3" id="KW-0963">Cytoplasm</keyword>
<evidence type="ECO:0000256" key="4">
    <source>
        <dbReference type="ARBA" id="ARBA00022618"/>
    </source>
</evidence>
<reference evidence="10" key="1">
    <citation type="journal article" date="2019" name="Int. J. Syst. Evol. Microbiol.">
        <title>The Global Catalogue of Microorganisms (GCM) 10K type strain sequencing project: providing services to taxonomists for standard genome sequencing and annotation.</title>
        <authorList>
            <consortium name="The Broad Institute Genomics Platform"/>
            <consortium name="The Broad Institute Genome Sequencing Center for Infectious Disease"/>
            <person name="Wu L."/>
            <person name="Ma J."/>
        </authorList>
    </citation>
    <scope>NUCLEOTIDE SEQUENCE [LARGE SCALE GENOMIC DNA]</scope>
    <source>
        <strain evidence="10">CGMCC 4.7405</strain>
    </source>
</reference>
<dbReference type="InterPro" id="IPR007793">
    <property type="entry name" value="DivIVA_fam"/>
</dbReference>
<feature type="coiled-coil region" evidence="8">
    <location>
        <begin position="221"/>
        <end position="248"/>
    </location>
</feature>
<keyword evidence="5 8" id="KW-0175">Coiled coil</keyword>
<evidence type="ECO:0000313" key="9">
    <source>
        <dbReference type="EMBL" id="MFC3897499.1"/>
    </source>
</evidence>
<keyword evidence="6" id="KW-0131">Cell cycle</keyword>
<proteinExistence type="predicted"/>
<comment type="caution">
    <text evidence="9">The sequence shown here is derived from an EMBL/GenBank/DDBJ whole genome shotgun (WGS) entry which is preliminary data.</text>
</comment>
<keyword evidence="10" id="KW-1185">Reference proteome</keyword>
<sequence length="285" mass="32606">MQTRGDLLPLRTGFDVVWRGYDREQVDQHVDAVENDLRILTADRNAAVTRADALAQQLQAARSEITELRGRIDRISRTPVDTEGLTERLRRMVELAHDEAEEITQRARAVADRSWSSADETTRRLRRRAEHLVGQLEQRHAEAEAEHRALMDRAHAEVEAMTRQAERRRRELDEQAAQARRRVQDDFEQAVALRRAEAARALAEQERAARARAESCVREAAEHARRIVADAEERVEVLRRVRSRIAAQLRAVDRLLSDTAPLLSEPEDEPRLAELIPVQERALAG</sequence>
<feature type="coiled-coil region" evidence="8">
    <location>
        <begin position="44"/>
        <end position="189"/>
    </location>
</feature>
<evidence type="ECO:0000256" key="3">
    <source>
        <dbReference type="ARBA" id="ARBA00022490"/>
    </source>
</evidence>
<keyword evidence="4" id="KW-0132">Cell division</keyword>
<protein>
    <recommendedName>
        <fullName evidence="2">Cell wall synthesis protein Wag31</fullName>
    </recommendedName>
    <alternativeName>
        <fullName evidence="7">Antigen 84</fullName>
    </alternativeName>
</protein>
<dbReference type="RefSeq" id="WP_382378981.1">
    <property type="nucleotide sequence ID" value="NZ_JBHRZI010000036.1"/>
</dbReference>
<evidence type="ECO:0000256" key="8">
    <source>
        <dbReference type="SAM" id="Coils"/>
    </source>
</evidence>
<dbReference type="Gene3D" id="6.10.250.660">
    <property type="match status" value="1"/>
</dbReference>
<dbReference type="Proteomes" id="UP001595690">
    <property type="component" value="Unassembled WGS sequence"/>
</dbReference>
<dbReference type="EMBL" id="JBHRZI010000036">
    <property type="protein sequence ID" value="MFC3897499.1"/>
    <property type="molecule type" value="Genomic_DNA"/>
</dbReference>
<evidence type="ECO:0000256" key="7">
    <source>
        <dbReference type="ARBA" id="ARBA00031737"/>
    </source>
</evidence>
<evidence type="ECO:0000256" key="5">
    <source>
        <dbReference type="ARBA" id="ARBA00023054"/>
    </source>
</evidence>
<accession>A0ABV8C608</accession>
<organism evidence="9 10">
    <name type="scientific">Lentzea rhizosphaerae</name>
    <dbReference type="NCBI Taxonomy" id="2041025"/>
    <lineage>
        <taxon>Bacteria</taxon>
        <taxon>Bacillati</taxon>
        <taxon>Actinomycetota</taxon>
        <taxon>Actinomycetes</taxon>
        <taxon>Pseudonocardiales</taxon>
        <taxon>Pseudonocardiaceae</taxon>
        <taxon>Lentzea</taxon>
    </lineage>
</organism>
<gene>
    <name evidence="9" type="ORF">ACFOWZ_39000</name>
</gene>
<evidence type="ECO:0000256" key="6">
    <source>
        <dbReference type="ARBA" id="ARBA00023306"/>
    </source>
</evidence>
<evidence type="ECO:0000313" key="10">
    <source>
        <dbReference type="Proteomes" id="UP001595690"/>
    </source>
</evidence>
<evidence type="ECO:0000256" key="1">
    <source>
        <dbReference type="ARBA" id="ARBA00004496"/>
    </source>
</evidence>
<evidence type="ECO:0000256" key="2">
    <source>
        <dbReference type="ARBA" id="ARBA00018787"/>
    </source>
</evidence>